<organism evidence="3 4">
    <name type="scientific">Maribacter chungangensis</name>
    <dbReference type="NCBI Taxonomy" id="1069117"/>
    <lineage>
        <taxon>Bacteria</taxon>
        <taxon>Pseudomonadati</taxon>
        <taxon>Bacteroidota</taxon>
        <taxon>Flavobacteriia</taxon>
        <taxon>Flavobacteriales</taxon>
        <taxon>Flavobacteriaceae</taxon>
        <taxon>Maribacter</taxon>
    </lineage>
</organism>
<dbReference type="InterPro" id="IPR000674">
    <property type="entry name" value="Ald_Oxase/Xan_DH_a/b"/>
</dbReference>
<dbReference type="PIRSF" id="PIRSF036389">
    <property type="entry name" value="IOR_B"/>
    <property type="match status" value="1"/>
</dbReference>
<dbReference type="InterPro" id="IPR036856">
    <property type="entry name" value="Ald_Oxase/Xan_DH_a/b_sf"/>
</dbReference>
<keyword evidence="4" id="KW-1185">Reference proteome</keyword>
<accession>A0ABW3B134</accession>
<keyword evidence="1" id="KW-0812">Transmembrane</keyword>
<evidence type="ECO:0000313" key="3">
    <source>
        <dbReference type="EMBL" id="MFD0796339.1"/>
    </source>
</evidence>
<dbReference type="Proteomes" id="UP001597012">
    <property type="component" value="Unassembled WGS sequence"/>
</dbReference>
<dbReference type="PANTHER" id="PTHR47495">
    <property type="entry name" value="ALDEHYDE DEHYDROGENASE"/>
    <property type="match status" value="1"/>
</dbReference>
<dbReference type="SMART" id="SM01008">
    <property type="entry name" value="Ald_Xan_dh_C"/>
    <property type="match status" value="1"/>
</dbReference>
<proteinExistence type="predicted"/>
<dbReference type="EMBL" id="JBHTHY010000003">
    <property type="protein sequence ID" value="MFD0796339.1"/>
    <property type="molecule type" value="Genomic_DNA"/>
</dbReference>
<evidence type="ECO:0000313" key="4">
    <source>
        <dbReference type="Proteomes" id="UP001597012"/>
    </source>
</evidence>
<dbReference type="InterPro" id="IPR012368">
    <property type="entry name" value="OxRdtase_Mopterin-bd_su_IorB"/>
</dbReference>
<dbReference type="RefSeq" id="WP_379932082.1">
    <property type="nucleotide sequence ID" value="NZ_JBHTHY010000003.1"/>
</dbReference>
<reference evidence="4" key="1">
    <citation type="journal article" date="2019" name="Int. J. Syst. Evol. Microbiol.">
        <title>The Global Catalogue of Microorganisms (GCM) 10K type strain sequencing project: providing services to taxonomists for standard genome sequencing and annotation.</title>
        <authorList>
            <consortium name="The Broad Institute Genomics Platform"/>
            <consortium name="The Broad Institute Genome Sequencing Center for Infectious Disease"/>
            <person name="Wu L."/>
            <person name="Ma J."/>
        </authorList>
    </citation>
    <scope>NUCLEOTIDE SEQUENCE [LARGE SCALE GENOMIC DNA]</scope>
    <source>
        <strain evidence="4">CCUG 61948</strain>
    </source>
</reference>
<protein>
    <submittedName>
        <fullName evidence="3">Xanthine dehydrogenase family protein molybdopterin-binding subunit</fullName>
    </submittedName>
</protein>
<comment type="caution">
    <text evidence="3">The sequence shown here is derived from an EMBL/GenBank/DDBJ whole genome shotgun (WGS) entry which is preliminary data.</text>
</comment>
<dbReference type="PANTHER" id="PTHR47495:SF2">
    <property type="entry name" value="ALDEHYDE DEHYDROGENASE"/>
    <property type="match status" value="1"/>
</dbReference>
<dbReference type="Pfam" id="PF20256">
    <property type="entry name" value="MoCoBD_2"/>
    <property type="match status" value="2"/>
</dbReference>
<dbReference type="PROSITE" id="PS51318">
    <property type="entry name" value="TAT"/>
    <property type="match status" value="1"/>
</dbReference>
<dbReference type="SUPFAM" id="SSF56003">
    <property type="entry name" value="Molybdenum cofactor-binding domain"/>
    <property type="match status" value="2"/>
</dbReference>
<dbReference type="InterPro" id="IPR006311">
    <property type="entry name" value="TAT_signal"/>
</dbReference>
<evidence type="ECO:0000259" key="2">
    <source>
        <dbReference type="SMART" id="SM01008"/>
    </source>
</evidence>
<dbReference type="InterPro" id="IPR046867">
    <property type="entry name" value="AldOxase/xan_DH_MoCoBD2"/>
</dbReference>
<dbReference type="Gene3D" id="3.30.365.10">
    <property type="entry name" value="Aldehyde oxidase/xanthine dehydrogenase, molybdopterin binding domain"/>
    <property type="match status" value="4"/>
</dbReference>
<keyword evidence="1" id="KW-1133">Transmembrane helix</keyword>
<dbReference type="SUPFAM" id="SSF54665">
    <property type="entry name" value="CO dehydrogenase molybdoprotein N-domain-like"/>
    <property type="match status" value="1"/>
</dbReference>
<dbReference type="Gene3D" id="3.90.1170.50">
    <property type="entry name" value="Aldehyde oxidase/xanthine dehydrogenase, a/b hammerhead"/>
    <property type="match status" value="1"/>
</dbReference>
<feature type="domain" description="Aldehyde oxidase/xanthine dehydrogenase a/b hammerhead" evidence="2">
    <location>
        <begin position="216"/>
        <end position="310"/>
    </location>
</feature>
<sequence>MTRVKTNIGRRAFIKNTGLASGGLIIGFSWLNSCKPKAIPEEDMALEMPKEWSEFNSYIKIGENGVVTLMAPNPEFGSNVKTSLPMILAEELDIDWKMVIVEQANFHPEKFDRQFTGGSQGVRRGWPGLRVAGATARQMLLLAAAQKWNVPLSELTTDMGTVFHEASGQQVSYGDLAALAQNITLPEDEEVPLKKVSDFKIVGSSKKNVDTKDIITGKPLFTMDLQEEGMLTAMVAIPPFGMKIKSVNASVAKSMPGIKDVFTIKTLQEDYERNFFDTASHTELAVVVGNSTWEVLQAKKALKTEWEEITDSEFVMAGFRGGKTTVKVPAGLESTETHNLRMEEMSQKKADVLRRDGNPEKAFKNADKILERTYTAPYLAHNCMEPVNCFAHVTETEAVLYAPIQAPEMISGTLASRLELPEENVHINLTRMGGGFGQRAYGHHLVEAAVISQKIKAPVKLMYTREDDMTCGIYRPTYTATYRAALDKDNNLIGFHVRGGGIPEHPVAANRFPAGTVDNYLAEGWALESNITIGAFRAPRSNFIAGAEQSFLDELAELMGKDPIDFRLELLERAIENPVGENNDYEAERYAGVLKLVREKSGWDTGEKPGIHRGVSAYFCHNSYVAQVLELSMDGQTPKMEKVTAAIDCGIVINPDFAINMAEGGIVDGIGNALFGEMSFTNGVPDHKNFDTYRMIRYSEAPKTIDVHFVQNEIDPTGLGEPPFPPIFGALANALFKATGRRHYRQPFTVDKPPLVG</sequence>
<evidence type="ECO:0000256" key="1">
    <source>
        <dbReference type="SAM" id="Phobius"/>
    </source>
</evidence>
<dbReference type="InterPro" id="IPR037165">
    <property type="entry name" value="AldOxase/xan_DH_Mopterin-bd_sf"/>
</dbReference>
<keyword evidence="1" id="KW-0472">Membrane</keyword>
<feature type="transmembrane region" description="Helical" evidence="1">
    <location>
        <begin position="12"/>
        <end position="31"/>
    </location>
</feature>
<name>A0ABW3B134_9FLAO</name>
<dbReference type="Pfam" id="PF02738">
    <property type="entry name" value="MoCoBD_1"/>
    <property type="match status" value="1"/>
</dbReference>
<dbReference type="InterPro" id="IPR008274">
    <property type="entry name" value="AldOxase/xan_DH_MoCoBD1"/>
</dbReference>
<gene>
    <name evidence="3" type="ORF">ACFQZJ_02620</name>
</gene>
<dbReference type="InterPro" id="IPR052516">
    <property type="entry name" value="N-heterocyclic_Hydroxylase"/>
</dbReference>